<dbReference type="PANTHER" id="PTHR43779:SF3">
    <property type="entry name" value="(3R)-3-[(CARBOXYMETHYL)AMINO]FATTY ACID OXYGENASE_DECARBOXYLASE"/>
    <property type="match status" value="1"/>
</dbReference>
<evidence type="ECO:0000256" key="2">
    <source>
        <dbReference type="ARBA" id="ARBA00022723"/>
    </source>
</evidence>
<organism evidence="7">
    <name type="scientific">marine metagenome</name>
    <dbReference type="NCBI Taxonomy" id="408172"/>
    <lineage>
        <taxon>unclassified sequences</taxon>
        <taxon>metagenomes</taxon>
        <taxon>ecological metagenomes</taxon>
    </lineage>
</organism>
<evidence type="ECO:0000256" key="4">
    <source>
        <dbReference type="ARBA" id="ARBA00023002"/>
    </source>
</evidence>
<keyword evidence="2" id="KW-0479">Metal-binding</keyword>
<dbReference type="AlphaFoldDB" id="A0A382Y3Q9"/>
<keyword evidence="4" id="KW-0560">Oxidoreductase</keyword>
<evidence type="ECO:0000256" key="3">
    <source>
        <dbReference type="ARBA" id="ARBA00022964"/>
    </source>
</evidence>
<dbReference type="SUPFAM" id="SSF51197">
    <property type="entry name" value="Clavaminate synthase-like"/>
    <property type="match status" value="1"/>
</dbReference>
<keyword evidence="5" id="KW-0408">Iron</keyword>
<dbReference type="GO" id="GO:0051213">
    <property type="term" value="F:dioxygenase activity"/>
    <property type="evidence" value="ECO:0007669"/>
    <property type="project" value="UniProtKB-KW"/>
</dbReference>
<comment type="similarity">
    <text evidence="1">Belongs to the TfdA dioxygenase family.</text>
</comment>
<evidence type="ECO:0000256" key="1">
    <source>
        <dbReference type="ARBA" id="ARBA00005896"/>
    </source>
</evidence>
<dbReference type="Pfam" id="PF02668">
    <property type="entry name" value="TauD"/>
    <property type="match status" value="1"/>
</dbReference>
<dbReference type="InterPro" id="IPR042098">
    <property type="entry name" value="TauD-like_sf"/>
</dbReference>
<evidence type="ECO:0000313" key="7">
    <source>
        <dbReference type="EMBL" id="SVD77946.1"/>
    </source>
</evidence>
<keyword evidence="3" id="KW-0223">Dioxygenase</keyword>
<evidence type="ECO:0000256" key="5">
    <source>
        <dbReference type="ARBA" id="ARBA00023004"/>
    </source>
</evidence>
<accession>A0A382Y3Q9</accession>
<feature type="domain" description="TauD/TfdA-like" evidence="6">
    <location>
        <begin position="8"/>
        <end position="60"/>
    </location>
</feature>
<protein>
    <recommendedName>
        <fullName evidence="6">TauD/TfdA-like domain-containing protein</fullName>
    </recommendedName>
</protein>
<name>A0A382Y3Q9_9ZZZZ</name>
<dbReference type="Gene3D" id="3.60.130.10">
    <property type="entry name" value="Clavaminate synthase-like"/>
    <property type="match status" value="1"/>
</dbReference>
<dbReference type="EMBL" id="UINC01172722">
    <property type="protein sequence ID" value="SVD77946.1"/>
    <property type="molecule type" value="Genomic_DNA"/>
</dbReference>
<gene>
    <name evidence="7" type="ORF">METZ01_LOCUS430800</name>
</gene>
<feature type="non-terminal residue" evidence="7">
    <location>
        <position position="60"/>
    </location>
</feature>
<sequence length="60" mass="6704">MKYKIIKIKPVSGALGAEVSGVDLSKPLTKKALEEIKSAWLEHQVLFFRNQSLTPEQHVA</sequence>
<dbReference type="PANTHER" id="PTHR43779">
    <property type="entry name" value="DIOXYGENASE RV0097-RELATED"/>
    <property type="match status" value="1"/>
</dbReference>
<dbReference type="InterPro" id="IPR003819">
    <property type="entry name" value="TauD/TfdA-like"/>
</dbReference>
<dbReference type="InterPro" id="IPR051178">
    <property type="entry name" value="TfdA_dioxygenase"/>
</dbReference>
<dbReference type="GO" id="GO:0046872">
    <property type="term" value="F:metal ion binding"/>
    <property type="evidence" value="ECO:0007669"/>
    <property type="project" value="UniProtKB-KW"/>
</dbReference>
<proteinExistence type="inferred from homology"/>
<reference evidence="7" key="1">
    <citation type="submission" date="2018-05" db="EMBL/GenBank/DDBJ databases">
        <authorList>
            <person name="Lanie J.A."/>
            <person name="Ng W.-L."/>
            <person name="Kazmierczak K.M."/>
            <person name="Andrzejewski T.M."/>
            <person name="Davidsen T.M."/>
            <person name="Wayne K.J."/>
            <person name="Tettelin H."/>
            <person name="Glass J.I."/>
            <person name="Rusch D."/>
            <person name="Podicherti R."/>
            <person name="Tsui H.-C.T."/>
            <person name="Winkler M.E."/>
        </authorList>
    </citation>
    <scope>NUCLEOTIDE SEQUENCE</scope>
</reference>
<evidence type="ECO:0000259" key="6">
    <source>
        <dbReference type="Pfam" id="PF02668"/>
    </source>
</evidence>